<comment type="similarity">
    <text evidence="3 10">Belongs to the FliL family.</text>
</comment>
<proteinExistence type="inferred from homology"/>
<keyword evidence="9 10" id="KW-0472">Membrane</keyword>
<dbReference type="GO" id="GO:0006935">
    <property type="term" value="P:chemotaxis"/>
    <property type="evidence" value="ECO:0007669"/>
    <property type="project" value="UniProtKB-KW"/>
</dbReference>
<keyword evidence="12" id="KW-1185">Reference proteome</keyword>
<dbReference type="AlphaFoldDB" id="Q12PL0"/>
<evidence type="ECO:0000256" key="7">
    <source>
        <dbReference type="ARBA" id="ARBA00022779"/>
    </source>
</evidence>
<gene>
    <name evidence="11" type="ordered locus">Sden_1330</name>
</gene>
<sequence length="200" mass="21525">MCALWDIFRQITSTSHLLIALTPTENIMADEESLELKNEGKGKSKLVLFGGIGLVLVLVIGAGLWFLMGSSDAPVADPDSDPSSAAAPAVKAPVAEANYISMPRPFLFNLPGADRPRIVEIKVQLMVRGSDDGTLTQKHIPLIEDALLTTFSGADVQKLSTQAGKDELRQLALLNVQNTLQPVIGRTVVEKVLFTGFVMQ</sequence>
<comment type="function">
    <text evidence="1 10">Controls the rotational direction of flagella during chemotaxis.</text>
</comment>
<keyword evidence="4" id="KW-1003">Cell membrane</keyword>
<keyword evidence="5 10" id="KW-0145">Chemotaxis</keyword>
<dbReference type="KEGG" id="sdn:Sden_1330"/>
<dbReference type="PANTHER" id="PTHR35091:SF2">
    <property type="entry name" value="FLAGELLAR PROTEIN FLIL"/>
    <property type="match status" value="1"/>
</dbReference>
<dbReference type="eggNOG" id="COG1580">
    <property type="taxonomic scope" value="Bacteria"/>
</dbReference>
<dbReference type="GO" id="GO:0009425">
    <property type="term" value="C:bacterial-type flagellum basal body"/>
    <property type="evidence" value="ECO:0007669"/>
    <property type="project" value="InterPro"/>
</dbReference>
<protein>
    <recommendedName>
        <fullName evidence="10">Flagellar protein FliL</fullName>
    </recommendedName>
</protein>
<organism evidence="11 12">
    <name type="scientific">Shewanella denitrificans (strain OS217 / ATCC BAA-1090 / DSM 15013)</name>
    <dbReference type="NCBI Taxonomy" id="318161"/>
    <lineage>
        <taxon>Bacteria</taxon>
        <taxon>Pseudomonadati</taxon>
        <taxon>Pseudomonadota</taxon>
        <taxon>Gammaproteobacteria</taxon>
        <taxon>Alteromonadales</taxon>
        <taxon>Shewanellaceae</taxon>
        <taxon>Shewanella</taxon>
    </lineage>
</organism>
<evidence type="ECO:0000256" key="3">
    <source>
        <dbReference type="ARBA" id="ARBA00008281"/>
    </source>
</evidence>
<feature type="transmembrane region" description="Helical" evidence="10">
    <location>
        <begin position="46"/>
        <end position="68"/>
    </location>
</feature>
<keyword evidence="6 10" id="KW-0812">Transmembrane</keyword>
<evidence type="ECO:0000256" key="8">
    <source>
        <dbReference type="ARBA" id="ARBA00022989"/>
    </source>
</evidence>
<evidence type="ECO:0000256" key="4">
    <source>
        <dbReference type="ARBA" id="ARBA00022475"/>
    </source>
</evidence>
<keyword evidence="11" id="KW-0282">Flagellum</keyword>
<evidence type="ECO:0000256" key="9">
    <source>
        <dbReference type="ARBA" id="ARBA00023136"/>
    </source>
</evidence>
<dbReference type="GO" id="GO:0071978">
    <property type="term" value="P:bacterial-type flagellum-dependent swarming motility"/>
    <property type="evidence" value="ECO:0007669"/>
    <property type="project" value="TreeGrafter"/>
</dbReference>
<accession>Q12PL0</accession>
<evidence type="ECO:0000256" key="10">
    <source>
        <dbReference type="RuleBase" id="RU364125"/>
    </source>
</evidence>
<dbReference type="PANTHER" id="PTHR35091">
    <property type="entry name" value="FLAGELLAR PROTEIN FLIL"/>
    <property type="match status" value="1"/>
</dbReference>
<dbReference type="GO" id="GO:0005886">
    <property type="term" value="C:plasma membrane"/>
    <property type="evidence" value="ECO:0007669"/>
    <property type="project" value="UniProtKB-SubCell"/>
</dbReference>
<keyword evidence="11" id="KW-0969">Cilium</keyword>
<evidence type="ECO:0000313" key="12">
    <source>
        <dbReference type="Proteomes" id="UP000001982"/>
    </source>
</evidence>
<evidence type="ECO:0000256" key="1">
    <source>
        <dbReference type="ARBA" id="ARBA00002254"/>
    </source>
</evidence>
<dbReference type="Pfam" id="PF03748">
    <property type="entry name" value="FliL"/>
    <property type="match status" value="1"/>
</dbReference>
<dbReference type="Proteomes" id="UP000001982">
    <property type="component" value="Chromosome"/>
</dbReference>
<evidence type="ECO:0000256" key="5">
    <source>
        <dbReference type="ARBA" id="ARBA00022500"/>
    </source>
</evidence>
<dbReference type="InterPro" id="IPR005503">
    <property type="entry name" value="FliL"/>
</dbReference>
<reference evidence="11 12" key="1">
    <citation type="submission" date="2006-03" db="EMBL/GenBank/DDBJ databases">
        <title>Complete sequence of Shewanella denitrificans OS217.</title>
        <authorList>
            <consortium name="US DOE Joint Genome Institute"/>
            <person name="Copeland A."/>
            <person name="Lucas S."/>
            <person name="Lapidus A."/>
            <person name="Barry K."/>
            <person name="Detter J.C."/>
            <person name="Glavina del Rio T."/>
            <person name="Hammon N."/>
            <person name="Israni S."/>
            <person name="Dalin E."/>
            <person name="Tice H."/>
            <person name="Pitluck S."/>
            <person name="Brettin T."/>
            <person name="Bruce D."/>
            <person name="Han C."/>
            <person name="Tapia R."/>
            <person name="Gilna P."/>
            <person name="Kiss H."/>
            <person name="Schmutz J."/>
            <person name="Larimer F."/>
            <person name="Land M."/>
            <person name="Hauser L."/>
            <person name="Kyrpides N."/>
            <person name="Lykidis A."/>
            <person name="Richardson P."/>
        </authorList>
    </citation>
    <scope>NUCLEOTIDE SEQUENCE [LARGE SCALE GENOMIC DNA]</scope>
    <source>
        <strain evidence="12">OS217 / ATCC BAA-1090 / DSM 15013</strain>
    </source>
</reference>
<keyword evidence="11" id="KW-0966">Cell projection</keyword>
<comment type="subcellular location">
    <subcellularLocation>
        <location evidence="10">Cell inner membrane</location>
    </subcellularLocation>
    <subcellularLocation>
        <location evidence="2">Cell membrane</location>
        <topology evidence="2">Single-pass membrane protein</topology>
    </subcellularLocation>
</comment>
<name>Q12PL0_SHEDO</name>
<dbReference type="EMBL" id="CP000302">
    <property type="protein sequence ID" value="ABE54616.1"/>
    <property type="molecule type" value="Genomic_DNA"/>
</dbReference>
<dbReference type="STRING" id="318161.Sden_1330"/>
<keyword evidence="8 10" id="KW-1133">Transmembrane helix</keyword>
<dbReference type="HOGENOM" id="CLU_099018_4_0_6"/>
<keyword evidence="10" id="KW-0997">Cell inner membrane</keyword>
<evidence type="ECO:0000256" key="2">
    <source>
        <dbReference type="ARBA" id="ARBA00004162"/>
    </source>
</evidence>
<evidence type="ECO:0000313" key="11">
    <source>
        <dbReference type="EMBL" id="ABE54616.1"/>
    </source>
</evidence>
<dbReference type="NCBIfam" id="NF004285">
    <property type="entry name" value="PRK05696.1"/>
    <property type="match status" value="1"/>
</dbReference>
<keyword evidence="7 10" id="KW-0283">Flagellar rotation</keyword>
<evidence type="ECO:0000256" key="6">
    <source>
        <dbReference type="ARBA" id="ARBA00022692"/>
    </source>
</evidence>